<comment type="caution">
    <text evidence="8">The sequence shown here is derived from an EMBL/GenBank/DDBJ whole genome shotgun (WGS) entry which is preliminary data.</text>
</comment>
<dbReference type="GO" id="GO:0003700">
    <property type="term" value="F:DNA-binding transcription factor activity"/>
    <property type="evidence" value="ECO:0007669"/>
    <property type="project" value="InterPro"/>
</dbReference>
<evidence type="ECO:0000256" key="4">
    <source>
        <dbReference type="ARBA" id="ARBA00023125"/>
    </source>
</evidence>
<comment type="function">
    <text evidence="1">Putative transcription factor.</text>
</comment>
<dbReference type="InterPro" id="IPR044607">
    <property type="entry name" value="RKD-like"/>
</dbReference>
<evidence type="ECO:0000256" key="6">
    <source>
        <dbReference type="ARBA" id="ARBA00023242"/>
    </source>
</evidence>
<feature type="domain" description="RWP-RK" evidence="7">
    <location>
        <begin position="1"/>
        <end position="90"/>
    </location>
</feature>
<protein>
    <recommendedName>
        <fullName evidence="7">RWP-RK domain-containing protein</fullName>
    </recommendedName>
</protein>
<evidence type="ECO:0000256" key="2">
    <source>
        <dbReference type="ARBA" id="ARBA00023015"/>
    </source>
</evidence>
<evidence type="ECO:0000313" key="9">
    <source>
        <dbReference type="Proteomes" id="UP001489004"/>
    </source>
</evidence>
<dbReference type="Proteomes" id="UP001489004">
    <property type="component" value="Unassembled WGS sequence"/>
</dbReference>
<accession>A0AAW1QP53</accession>
<evidence type="ECO:0000256" key="1">
    <source>
        <dbReference type="ARBA" id="ARBA00004049"/>
    </source>
</evidence>
<keyword evidence="5" id="KW-0804">Transcription</keyword>
<dbReference type="PANTHER" id="PTHR46373">
    <property type="entry name" value="PROTEIN RKD4"/>
    <property type="match status" value="1"/>
</dbReference>
<dbReference type="GO" id="GO:0003677">
    <property type="term" value="F:DNA binding"/>
    <property type="evidence" value="ECO:0007669"/>
    <property type="project" value="UniProtKB-KW"/>
</dbReference>
<evidence type="ECO:0000259" key="7">
    <source>
        <dbReference type="PROSITE" id="PS51519"/>
    </source>
</evidence>
<dbReference type="InterPro" id="IPR003035">
    <property type="entry name" value="RWP-RK_dom"/>
</dbReference>
<keyword evidence="6" id="KW-0539">Nucleus</keyword>
<name>A0AAW1QP53_9CHLO</name>
<organism evidence="8 9">
    <name type="scientific">[Myrmecia] bisecta</name>
    <dbReference type="NCBI Taxonomy" id="41462"/>
    <lineage>
        <taxon>Eukaryota</taxon>
        <taxon>Viridiplantae</taxon>
        <taxon>Chlorophyta</taxon>
        <taxon>core chlorophytes</taxon>
        <taxon>Trebouxiophyceae</taxon>
        <taxon>Trebouxiales</taxon>
        <taxon>Trebouxiaceae</taxon>
        <taxon>Myrmecia</taxon>
    </lineage>
</organism>
<dbReference type="AlphaFoldDB" id="A0AAW1QP53"/>
<keyword evidence="3" id="KW-0175">Coiled coil</keyword>
<dbReference type="Pfam" id="PF02042">
    <property type="entry name" value="RWP-RK"/>
    <property type="match status" value="1"/>
</dbReference>
<gene>
    <name evidence="8" type="ORF">WJX72_001121</name>
</gene>
<dbReference type="PANTHER" id="PTHR46373:SF2">
    <property type="entry name" value="RWP-RK DOMAIN-CONTAINING PROTEIN"/>
    <property type="match status" value="1"/>
</dbReference>
<dbReference type="EMBL" id="JALJOR010000002">
    <property type="protein sequence ID" value="KAK9823212.1"/>
    <property type="molecule type" value="Genomic_DNA"/>
</dbReference>
<keyword evidence="9" id="KW-1185">Reference proteome</keyword>
<proteinExistence type="predicted"/>
<evidence type="ECO:0000313" key="8">
    <source>
        <dbReference type="EMBL" id="KAK9823212.1"/>
    </source>
</evidence>
<evidence type="ECO:0000256" key="3">
    <source>
        <dbReference type="ARBA" id="ARBA00023054"/>
    </source>
</evidence>
<dbReference type="PROSITE" id="PS51519">
    <property type="entry name" value="RWP_RK"/>
    <property type="match status" value="1"/>
</dbReference>
<evidence type="ECO:0000256" key="5">
    <source>
        <dbReference type="ARBA" id="ARBA00023163"/>
    </source>
</evidence>
<keyword evidence="4" id="KW-0238">DNA-binding</keyword>
<sequence>MAVTRAPVAGSEQLQSIDLESLRDGGYLDMPIVEAAQELGMSLSALKGLAHEQGIQRWPYRSRQSIRALIEQTVQHIKGGSLGLHGAREEEALLEALQGDLEDVGAGRTPCLSSAIKRYRQWMFKLKHNRKKSPGSRMVVPRRVIAAFSR</sequence>
<reference evidence="8 9" key="1">
    <citation type="journal article" date="2024" name="Nat. Commun.">
        <title>Phylogenomics reveals the evolutionary origins of lichenization in chlorophyte algae.</title>
        <authorList>
            <person name="Puginier C."/>
            <person name="Libourel C."/>
            <person name="Otte J."/>
            <person name="Skaloud P."/>
            <person name="Haon M."/>
            <person name="Grisel S."/>
            <person name="Petersen M."/>
            <person name="Berrin J.G."/>
            <person name="Delaux P.M."/>
            <person name="Dal Grande F."/>
            <person name="Keller J."/>
        </authorList>
    </citation>
    <scope>NUCLEOTIDE SEQUENCE [LARGE SCALE GENOMIC DNA]</scope>
    <source>
        <strain evidence="8 9">SAG 2043</strain>
    </source>
</reference>
<keyword evidence="2" id="KW-0805">Transcription regulation</keyword>